<sequence>MSSQLRLEDDQKYWVRKIGGEYWVWVRKVKHGEVRLLVKRNRVPKVVARRVLRSGFILEMPDMNFEAEDVLVLGYEGGHFMDGLEQQGFASEAWYFMTSYTGREQTSTHQHCCAFYELQRQRAQSGRLNENHLLLINSV</sequence>
<name>A0A8H3ESB5_9LECA</name>
<accession>A0A8H3ESB5</accession>
<protein>
    <submittedName>
        <fullName evidence="1">Uncharacterized protein</fullName>
    </submittedName>
</protein>
<dbReference type="EMBL" id="CAJPDT010000009">
    <property type="protein sequence ID" value="CAF9911764.1"/>
    <property type="molecule type" value="Genomic_DNA"/>
</dbReference>
<evidence type="ECO:0000313" key="1">
    <source>
        <dbReference type="EMBL" id="CAF9911764.1"/>
    </source>
</evidence>
<proteinExistence type="predicted"/>
<dbReference type="AlphaFoldDB" id="A0A8H3ESB5"/>
<reference evidence="1" key="1">
    <citation type="submission" date="2021-03" db="EMBL/GenBank/DDBJ databases">
        <authorList>
            <person name="Tagirdzhanova G."/>
        </authorList>
    </citation>
    <scope>NUCLEOTIDE SEQUENCE</scope>
</reference>
<keyword evidence="2" id="KW-1185">Reference proteome</keyword>
<dbReference type="Proteomes" id="UP000664534">
    <property type="component" value="Unassembled WGS sequence"/>
</dbReference>
<evidence type="ECO:0000313" key="2">
    <source>
        <dbReference type="Proteomes" id="UP000664534"/>
    </source>
</evidence>
<comment type="caution">
    <text evidence="1">The sequence shown here is derived from an EMBL/GenBank/DDBJ whole genome shotgun (WGS) entry which is preliminary data.</text>
</comment>
<organism evidence="1 2">
    <name type="scientific">Imshaugia aleurites</name>
    <dbReference type="NCBI Taxonomy" id="172621"/>
    <lineage>
        <taxon>Eukaryota</taxon>
        <taxon>Fungi</taxon>
        <taxon>Dikarya</taxon>
        <taxon>Ascomycota</taxon>
        <taxon>Pezizomycotina</taxon>
        <taxon>Lecanoromycetes</taxon>
        <taxon>OSLEUM clade</taxon>
        <taxon>Lecanoromycetidae</taxon>
        <taxon>Lecanorales</taxon>
        <taxon>Lecanorineae</taxon>
        <taxon>Parmeliaceae</taxon>
        <taxon>Imshaugia</taxon>
    </lineage>
</organism>
<gene>
    <name evidence="1" type="ORF">IMSHALPRED_010567</name>
</gene>